<accession>A0A164C068</accession>
<organism evidence="2 3">
    <name type="scientific">Bacillus cereus</name>
    <dbReference type="NCBI Taxonomy" id="1396"/>
    <lineage>
        <taxon>Bacteria</taxon>
        <taxon>Bacillati</taxon>
        <taxon>Bacillota</taxon>
        <taxon>Bacilli</taxon>
        <taxon>Bacillales</taxon>
        <taxon>Bacillaceae</taxon>
        <taxon>Bacillus</taxon>
        <taxon>Bacillus cereus group</taxon>
    </lineage>
</organism>
<reference evidence="2 3" key="1">
    <citation type="submission" date="2015-09" db="EMBL/GenBank/DDBJ databases">
        <title>Bacillus cereus food isolates.</title>
        <authorList>
            <person name="Boekhorst J."/>
        </authorList>
    </citation>
    <scope>NUCLEOTIDE SEQUENCE [LARGE SCALE GENOMIC DNA]</scope>
    <source>
        <strain evidence="2 3">B4082</strain>
    </source>
</reference>
<dbReference type="EMBL" id="LJKA01000073">
    <property type="protein sequence ID" value="KZD27690.1"/>
    <property type="molecule type" value="Genomic_DNA"/>
</dbReference>
<dbReference type="InterPro" id="IPR046903">
    <property type="entry name" value="Mab-21-like_nuc_Trfase"/>
</dbReference>
<feature type="domain" description="Mab-21-like nucleotidyltransferase" evidence="1">
    <location>
        <begin position="61"/>
        <end position="168"/>
    </location>
</feature>
<evidence type="ECO:0000313" key="2">
    <source>
        <dbReference type="EMBL" id="KZD27690.1"/>
    </source>
</evidence>
<dbReference type="AlphaFoldDB" id="A0A164C068"/>
<evidence type="ECO:0000313" key="3">
    <source>
        <dbReference type="Proteomes" id="UP000076501"/>
    </source>
</evidence>
<protein>
    <recommendedName>
        <fullName evidence="1">Mab-21-like nucleotidyltransferase domain-containing protein</fullName>
    </recommendedName>
</protein>
<dbReference type="PANTHER" id="PTHR10656">
    <property type="entry name" value="CELL FATE DETERMINING PROTEIN MAB21-RELATED"/>
    <property type="match status" value="1"/>
</dbReference>
<gene>
    <name evidence="2" type="ORF">B4082_5227</name>
</gene>
<dbReference type="Pfam" id="PF03281">
    <property type="entry name" value="Mab-21"/>
    <property type="match status" value="1"/>
</dbReference>
<dbReference type="Proteomes" id="UP000076501">
    <property type="component" value="Unassembled WGS sequence"/>
</dbReference>
<dbReference type="PATRIC" id="fig|1396.539.peg.5850"/>
<name>A0A164C068_BACCE</name>
<dbReference type="PANTHER" id="PTHR10656:SF42">
    <property type="entry name" value="CYCLIC GMP-AMP SYNTHASE-LIKE PROTEIN-RELATED"/>
    <property type="match status" value="1"/>
</dbReference>
<proteinExistence type="predicted"/>
<evidence type="ECO:0000259" key="1">
    <source>
        <dbReference type="Pfam" id="PF03281"/>
    </source>
</evidence>
<dbReference type="Gene3D" id="3.30.460.90">
    <property type="match status" value="1"/>
</dbReference>
<comment type="caution">
    <text evidence="2">The sequence shown here is derived from an EMBL/GenBank/DDBJ whole genome shotgun (WGS) entry which is preliminary data.</text>
</comment>
<dbReference type="RefSeq" id="WP_063224809.1">
    <property type="nucleotide sequence ID" value="NZ_LJKA01000073.1"/>
</dbReference>
<sequence length="325" mass="36495">MADITKSINQFITDEIKLFQKDITSAVESREWFLSRIESAVKKRTNEPTLYKTPFVYFGSYFKKTKVTNVDEFDVLVVIDSNSGQYTQGGQVIGKGLGDANPNHKYDKKYKKSDDSGVSPSKLLNWLKGIAEEVVESFHGQAPERDGQAITATIKSKGLKIDLVPACIFEEDDGTVFYIIPKGDKGNGWIRTQPKDDMNELEDAAKEKDGFRNVIRLMKFVRGKYNFKVSSFAIESAVVNYSKTATWKNDLYTDLKGFLSYLAQNFRAGEIKSTIDENANLISGVENLAYYASRIDKIITTLGDLEGESDQKVANEAVSKLFKNE</sequence>